<keyword evidence="1 2" id="KW-0482">Metalloprotease</keyword>
<keyword evidence="1 2" id="KW-0645">Protease</keyword>
<accession>A0A5E4M598</accession>
<dbReference type="Pfam" id="PF01400">
    <property type="entry name" value="Astacin"/>
    <property type="match status" value="1"/>
</dbReference>
<proteinExistence type="predicted"/>
<evidence type="ECO:0000313" key="4">
    <source>
        <dbReference type="EMBL" id="VVC27203.1"/>
    </source>
</evidence>
<evidence type="ECO:0000256" key="2">
    <source>
        <dbReference type="RuleBase" id="RU361183"/>
    </source>
</evidence>
<dbReference type="PANTHER" id="PTHR10127:SF859">
    <property type="entry name" value="METALLOENDOPEPTIDASE"/>
    <property type="match status" value="1"/>
</dbReference>
<comment type="cofactor">
    <cofactor evidence="1 2">
        <name>Zn(2+)</name>
        <dbReference type="ChEBI" id="CHEBI:29105"/>
    </cofactor>
    <text evidence="1 2">Binds 1 zinc ion per subunit.</text>
</comment>
<keyword evidence="1 2" id="KW-0862">Zinc</keyword>
<dbReference type="GO" id="GO:0008270">
    <property type="term" value="F:zinc ion binding"/>
    <property type="evidence" value="ECO:0007669"/>
    <property type="project" value="UniProtKB-UniRule"/>
</dbReference>
<dbReference type="FunFam" id="3.40.390.10:FF:000042">
    <property type="entry name" value="Metalloendopeptidase"/>
    <property type="match status" value="1"/>
</dbReference>
<feature type="signal peptide" evidence="2">
    <location>
        <begin position="1"/>
        <end position="26"/>
    </location>
</feature>
<gene>
    <name evidence="4" type="ORF">CINCED_3A025165</name>
</gene>
<feature type="domain" description="Peptidase M12A" evidence="3">
    <location>
        <begin position="89"/>
        <end position="295"/>
    </location>
</feature>
<dbReference type="OrthoDB" id="291007at2759"/>
<dbReference type="SUPFAM" id="SSF55486">
    <property type="entry name" value="Metalloproteases ('zincins'), catalytic domain"/>
    <property type="match status" value="1"/>
</dbReference>
<feature type="active site" evidence="1">
    <location>
        <position position="194"/>
    </location>
</feature>
<dbReference type="CDD" id="cd04280">
    <property type="entry name" value="ZnMc_astacin_like"/>
    <property type="match status" value="1"/>
</dbReference>
<dbReference type="InterPro" id="IPR034035">
    <property type="entry name" value="Astacin-like_dom"/>
</dbReference>
<dbReference type="PRINTS" id="PR00480">
    <property type="entry name" value="ASTACIN"/>
</dbReference>
<dbReference type="GO" id="GO:0006508">
    <property type="term" value="P:proteolysis"/>
    <property type="evidence" value="ECO:0007669"/>
    <property type="project" value="UniProtKB-KW"/>
</dbReference>
<protein>
    <recommendedName>
        <fullName evidence="2">Metalloendopeptidase</fullName>
        <ecNumber evidence="2">3.4.24.-</ecNumber>
    </recommendedName>
</protein>
<evidence type="ECO:0000313" key="5">
    <source>
        <dbReference type="Proteomes" id="UP000325440"/>
    </source>
</evidence>
<feature type="binding site" evidence="1">
    <location>
        <position position="203"/>
    </location>
    <ligand>
        <name>Zn(2+)</name>
        <dbReference type="ChEBI" id="CHEBI:29105"/>
        <note>catalytic</note>
    </ligand>
</feature>
<dbReference type="InterPro" id="IPR006026">
    <property type="entry name" value="Peptidase_Metallo"/>
</dbReference>
<dbReference type="EC" id="3.4.24.-" evidence="2"/>
<keyword evidence="2" id="KW-0732">Signal</keyword>
<evidence type="ECO:0000256" key="1">
    <source>
        <dbReference type="PROSITE-ProRule" id="PRU01211"/>
    </source>
</evidence>
<sequence>MWLLVTGSPRLLLLLLAYITASTVQCRNINLILPNVPDVLHPPIPSEAGISSDDVDGLQSMENIDPEVRPGLFQGDMALNNEIFDYWRVGLRWDIFPEKLWLNRTVPYLISPLYETEHRILIYQAIRTINFLTCVKFVPWTGKEKDYLMIWPVKYPSGCWSYVGRYGGPQIVSLQPPDDTGANCLGTDGRPIHELLHALGIFHEQSRADRDKFVKINFENVIPQYRSNFDKQSLKNTTYQFEYDYNSVMHYGKNFFSIGKGKQTIVPKIEGQKIGQRKMMSKTDCLKINDLYGCLGTPPNYNYKYYTLCNYMGI</sequence>
<evidence type="ECO:0000259" key="3">
    <source>
        <dbReference type="PROSITE" id="PS51864"/>
    </source>
</evidence>
<dbReference type="InterPro" id="IPR001506">
    <property type="entry name" value="Peptidase_M12A"/>
</dbReference>
<dbReference type="EMBL" id="CABPRJ010000071">
    <property type="protein sequence ID" value="VVC27203.1"/>
    <property type="molecule type" value="Genomic_DNA"/>
</dbReference>
<keyword evidence="1 2" id="KW-0479">Metal-binding</keyword>
<keyword evidence="5" id="KW-1185">Reference proteome</keyword>
<feature type="chain" id="PRO_5023157572" description="Metalloendopeptidase" evidence="2">
    <location>
        <begin position="27"/>
        <end position="314"/>
    </location>
</feature>
<dbReference type="SMART" id="SM00235">
    <property type="entry name" value="ZnMc"/>
    <property type="match status" value="1"/>
</dbReference>
<dbReference type="AlphaFoldDB" id="A0A5E4M598"/>
<dbReference type="Gene3D" id="3.40.390.10">
    <property type="entry name" value="Collagenase (Catalytic Domain)"/>
    <property type="match status" value="1"/>
</dbReference>
<feature type="binding site" evidence="1">
    <location>
        <position position="193"/>
    </location>
    <ligand>
        <name>Zn(2+)</name>
        <dbReference type="ChEBI" id="CHEBI:29105"/>
        <note>catalytic</note>
    </ligand>
</feature>
<feature type="binding site" evidence="1">
    <location>
        <position position="197"/>
    </location>
    <ligand>
        <name>Zn(2+)</name>
        <dbReference type="ChEBI" id="CHEBI:29105"/>
        <note>catalytic</note>
    </ligand>
</feature>
<dbReference type="PANTHER" id="PTHR10127">
    <property type="entry name" value="DISCOIDIN, CUB, EGF, LAMININ , AND ZINC METALLOPROTEASE DOMAIN CONTAINING"/>
    <property type="match status" value="1"/>
</dbReference>
<keyword evidence="1 2" id="KW-0378">Hydrolase</keyword>
<comment type="caution">
    <text evidence="1">Lacks conserved residue(s) required for the propagation of feature annotation.</text>
</comment>
<reference evidence="4 5" key="1">
    <citation type="submission" date="2019-08" db="EMBL/GenBank/DDBJ databases">
        <authorList>
            <person name="Alioto T."/>
            <person name="Alioto T."/>
            <person name="Gomez Garrido J."/>
        </authorList>
    </citation>
    <scope>NUCLEOTIDE SEQUENCE [LARGE SCALE GENOMIC DNA]</scope>
</reference>
<dbReference type="InterPro" id="IPR024079">
    <property type="entry name" value="MetalloPept_cat_dom_sf"/>
</dbReference>
<dbReference type="Proteomes" id="UP000325440">
    <property type="component" value="Unassembled WGS sequence"/>
</dbReference>
<name>A0A5E4M598_9HEMI</name>
<organism evidence="4 5">
    <name type="scientific">Cinara cedri</name>
    <dbReference type="NCBI Taxonomy" id="506608"/>
    <lineage>
        <taxon>Eukaryota</taxon>
        <taxon>Metazoa</taxon>
        <taxon>Ecdysozoa</taxon>
        <taxon>Arthropoda</taxon>
        <taxon>Hexapoda</taxon>
        <taxon>Insecta</taxon>
        <taxon>Pterygota</taxon>
        <taxon>Neoptera</taxon>
        <taxon>Paraneoptera</taxon>
        <taxon>Hemiptera</taxon>
        <taxon>Sternorrhyncha</taxon>
        <taxon>Aphidomorpha</taxon>
        <taxon>Aphidoidea</taxon>
        <taxon>Aphididae</taxon>
        <taxon>Lachninae</taxon>
        <taxon>Cinara</taxon>
    </lineage>
</organism>
<dbReference type="GO" id="GO:0004222">
    <property type="term" value="F:metalloendopeptidase activity"/>
    <property type="evidence" value="ECO:0007669"/>
    <property type="project" value="UniProtKB-UniRule"/>
</dbReference>
<dbReference type="PROSITE" id="PS51864">
    <property type="entry name" value="ASTACIN"/>
    <property type="match status" value="1"/>
</dbReference>